<keyword evidence="3" id="KW-1185">Reference proteome</keyword>
<accession>A0A917UPF7</accession>
<protein>
    <submittedName>
        <fullName evidence="2">Uncharacterized protein</fullName>
    </submittedName>
</protein>
<evidence type="ECO:0000313" key="2">
    <source>
        <dbReference type="EMBL" id="GGJ72987.1"/>
    </source>
</evidence>
<name>A0A917UPF7_9MICO</name>
<proteinExistence type="predicted"/>
<evidence type="ECO:0000256" key="1">
    <source>
        <dbReference type="SAM" id="MobiDB-lite"/>
    </source>
</evidence>
<feature type="compositionally biased region" description="Basic and acidic residues" evidence="1">
    <location>
        <begin position="43"/>
        <end position="54"/>
    </location>
</feature>
<dbReference type="AlphaFoldDB" id="A0A917UPF7"/>
<dbReference type="Proteomes" id="UP000636956">
    <property type="component" value="Unassembled WGS sequence"/>
</dbReference>
<reference evidence="2" key="2">
    <citation type="submission" date="2020-09" db="EMBL/GenBank/DDBJ databases">
        <authorList>
            <person name="Sun Q."/>
            <person name="Zhou Y."/>
        </authorList>
    </citation>
    <scope>NUCLEOTIDE SEQUENCE</scope>
    <source>
        <strain evidence="2">CGMCC 1.8984</strain>
    </source>
</reference>
<gene>
    <name evidence="2" type="ORF">GCM10011372_08590</name>
</gene>
<comment type="caution">
    <text evidence="2">The sequence shown here is derived from an EMBL/GenBank/DDBJ whole genome shotgun (WGS) entry which is preliminary data.</text>
</comment>
<dbReference type="EMBL" id="BMMD01000003">
    <property type="protein sequence ID" value="GGJ72987.1"/>
    <property type="molecule type" value="Genomic_DNA"/>
</dbReference>
<reference evidence="2" key="1">
    <citation type="journal article" date="2014" name="Int. J. Syst. Evol. Microbiol.">
        <title>Complete genome sequence of Corynebacterium casei LMG S-19264T (=DSM 44701T), isolated from a smear-ripened cheese.</title>
        <authorList>
            <consortium name="US DOE Joint Genome Institute (JGI-PGF)"/>
            <person name="Walter F."/>
            <person name="Albersmeier A."/>
            <person name="Kalinowski J."/>
            <person name="Ruckert C."/>
        </authorList>
    </citation>
    <scope>NUCLEOTIDE SEQUENCE</scope>
    <source>
        <strain evidence="2">CGMCC 1.8984</strain>
    </source>
</reference>
<sequence>MGMLDGKVVLIDTLTQLRALLLLEVRRRRAHEDARARVRAVRHPRELDPSRGHPDAGVSIPVDAGHLLMPGYNADPVK</sequence>
<evidence type="ECO:0000313" key="3">
    <source>
        <dbReference type="Proteomes" id="UP000636956"/>
    </source>
</evidence>
<feature type="region of interest" description="Disordered" evidence="1">
    <location>
        <begin position="36"/>
        <end position="78"/>
    </location>
</feature>
<organism evidence="2 3">
    <name type="scientific">Agromyces bauzanensis</name>
    <dbReference type="NCBI Taxonomy" id="1308924"/>
    <lineage>
        <taxon>Bacteria</taxon>
        <taxon>Bacillati</taxon>
        <taxon>Actinomycetota</taxon>
        <taxon>Actinomycetes</taxon>
        <taxon>Micrococcales</taxon>
        <taxon>Microbacteriaceae</taxon>
        <taxon>Agromyces</taxon>
    </lineage>
</organism>